<evidence type="ECO:0008006" key="4">
    <source>
        <dbReference type="Google" id="ProtNLM"/>
    </source>
</evidence>
<dbReference type="AlphaFoldDB" id="A0A5C5WHI4"/>
<keyword evidence="1" id="KW-1133">Transmembrane helix</keyword>
<sequence length="151" mass="16875">MDAFPIQVSSRILHILGAILLLGGAIFFKFIVQPAASELPENEHASLKERVMKSWRQLVGVAIAILIFSGFYNYLVVALPEHDGDKRYHMFMGIKILIAFVIFFIASVLPGRAPAFEKMRQKSKMWMTITIVLGLVVISIAGFLRMRGIPG</sequence>
<gene>
    <name evidence="2" type="ORF">KOR42_36670</name>
</gene>
<keyword evidence="1" id="KW-0472">Membrane</keyword>
<feature type="transmembrane region" description="Helical" evidence="1">
    <location>
        <begin position="12"/>
        <end position="32"/>
    </location>
</feature>
<keyword evidence="3" id="KW-1185">Reference proteome</keyword>
<feature type="transmembrane region" description="Helical" evidence="1">
    <location>
        <begin position="58"/>
        <end position="79"/>
    </location>
</feature>
<evidence type="ECO:0000313" key="3">
    <source>
        <dbReference type="Proteomes" id="UP000317243"/>
    </source>
</evidence>
<proteinExistence type="predicted"/>
<feature type="transmembrane region" description="Helical" evidence="1">
    <location>
        <begin position="125"/>
        <end position="144"/>
    </location>
</feature>
<evidence type="ECO:0000313" key="2">
    <source>
        <dbReference type="EMBL" id="TWT50120.1"/>
    </source>
</evidence>
<dbReference type="OrthoDB" id="285027at2"/>
<dbReference type="RefSeq" id="WP_146511103.1">
    <property type="nucleotide sequence ID" value="NZ_SIHI01000014.1"/>
</dbReference>
<keyword evidence="1" id="KW-0812">Transmembrane</keyword>
<comment type="caution">
    <text evidence="2">The sequence shown here is derived from an EMBL/GenBank/DDBJ whole genome shotgun (WGS) entry which is preliminary data.</text>
</comment>
<reference evidence="2 3" key="1">
    <citation type="submission" date="2019-02" db="EMBL/GenBank/DDBJ databases">
        <title>Deep-cultivation of Planctomycetes and their phenomic and genomic characterization uncovers novel biology.</title>
        <authorList>
            <person name="Wiegand S."/>
            <person name="Jogler M."/>
            <person name="Boedeker C."/>
            <person name="Pinto D."/>
            <person name="Vollmers J."/>
            <person name="Rivas-Marin E."/>
            <person name="Kohn T."/>
            <person name="Peeters S.H."/>
            <person name="Heuer A."/>
            <person name="Rast P."/>
            <person name="Oberbeckmann S."/>
            <person name="Bunk B."/>
            <person name="Jeske O."/>
            <person name="Meyerdierks A."/>
            <person name="Storesund J.E."/>
            <person name="Kallscheuer N."/>
            <person name="Luecker S."/>
            <person name="Lage O.M."/>
            <person name="Pohl T."/>
            <person name="Merkel B.J."/>
            <person name="Hornburger P."/>
            <person name="Mueller R.-W."/>
            <person name="Bruemmer F."/>
            <person name="Labrenz M."/>
            <person name="Spormann A.M."/>
            <person name="Op Den Camp H."/>
            <person name="Overmann J."/>
            <person name="Amann R."/>
            <person name="Jetten M.S.M."/>
            <person name="Mascher T."/>
            <person name="Medema M.H."/>
            <person name="Devos D.P."/>
            <person name="Kaster A.-K."/>
            <person name="Ovreas L."/>
            <person name="Rohde M."/>
            <person name="Galperin M.Y."/>
            <person name="Jogler C."/>
        </authorList>
    </citation>
    <scope>NUCLEOTIDE SEQUENCE [LARGE SCALE GENOMIC DNA]</scope>
    <source>
        <strain evidence="2 3">KOR42</strain>
    </source>
</reference>
<protein>
    <recommendedName>
        <fullName evidence="4">Copper resistance protein D</fullName>
    </recommendedName>
</protein>
<dbReference type="EMBL" id="SIHI01000014">
    <property type="protein sequence ID" value="TWT50120.1"/>
    <property type="molecule type" value="Genomic_DNA"/>
</dbReference>
<feature type="transmembrane region" description="Helical" evidence="1">
    <location>
        <begin position="91"/>
        <end position="113"/>
    </location>
</feature>
<name>A0A5C5WHI4_9PLAN</name>
<organism evidence="2 3">
    <name type="scientific">Thalassoglobus neptunius</name>
    <dbReference type="NCBI Taxonomy" id="1938619"/>
    <lineage>
        <taxon>Bacteria</taxon>
        <taxon>Pseudomonadati</taxon>
        <taxon>Planctomycetota</taxon>
        <taxon>Planctomycetia</taxon>
        <taxon>Planctomycetales</taxon>
        <taxon>Planctomycetaceae</taxon>
        <taxon>Thalassoglobus</taxon>
    </lineage>
</organism>
<dbReference type="Proteomes" id="UP000317243">
    <property type="component" value="Unassembled WGS sequence"/>
</dbReference>
<accession>A0A5C5WHI4</accession>
<evidence type="ECO:0000256" key="1">
    <source>
        <dbReference type="SAM" id="Phobius"/>
    </source>
</evidence>